<sequence>MGNPNFRSNDKVVPKKSNNIPVKTSPSPKTSQAPKDPWVDVCTGGKYMGTASLRVLRRYSRAAELAFPIPNFTGTNGKDKGKSRSIVEQSRNLAVEDVEEGLDESARIYHHHDSSKIHVSPWSTASTKPSHIAGSFELHLSVNNNADQPDIFAIHKVLDWMNCAERTHGKDPLPTFPLVALEEMNLYELIDLYAATLCFDLKLPANGLRNHFWNCLYNERTDVDLVDYVHNHLPVGEAIHTRMIQVYYRWVEDNTNPLSEAEKTKIRDFVEYFGIEERFAEVYEEGRRAKASRELAKREREMERVEALVAMQKLWEGMGQTKA</sequence>
<feature type="region of interest" description="Disordered" evidence="1">
    <location>
        <begin position="1"/>
        <end position="37"/>
    </location>
</feature>
<accession>A0AAN7TX37</accession>
<evidence type="ECO:0000313" key="3">
    <source>
        <dbReference type="Proteomes" id="UP001310890"/>
    </source>
</evidence>
<proteinExistence type="predicted"/>
<reference evidence="2" key="1">
    <citation type="submission" date="2023-08" db="EMBL/GenBank/DDBJ databases">
        <title>Black Yeasts Isolated from many extreme environments.</title>
        <authorList>
            <person name="Coleine C."/>
            <person name="Stajich J.E."/>
            <person name="Selbmann L."/>
        </authorList>
    </citation>
    <scope>NUCLEOTIDE SEQUENCE</scope>
    <source>
        <strain evidence="2">CCFEE 5401</strain>
    </source>
</reference>
<name>A0AAN7TX37_9PEZI</name>
<organism evidence="2 3">
    <name type="scientific">Meristemomyces frigidus</name>
    <dbReference type="NCBI Taxonomy" id="1508187"/>
    <lineage>
        <taxon>Eukaryota</taxon>
        <taxon>Fungi</taxon>
        <taxon>Dikarya</taxon>
        <taxon>Ascomycota</taxon>
        <taxon>Pezizomycotina</taxon>
        <taxon>Dothideomycetes</taxon>
        <taxon>Dothideomycetidae</taxon>
        <taxon>Mycosphaerellales</taxon>
        <taxon>Teratosphaeriaceae</taxon>
        <taxon>Meristemomyces</taxon>
    </lineage>
</organism>
<feature type="compositionally biased region" description="Polar residues" evidence="1">
    <location>
        <begin position="16"/>
        <end position="33"/>
    </location>
</feature>
<evidence type="ECO:0000313" key="2">
    <source>
        <dbReference type="EMBL" id="KAK5118380.1"/>
    </source>
</evidence>
<protein>
    <submittedName>
        <fullName evidence="2">Uncharacterized protein</fullName>
    </submittedName>
</protein>
<dbReference type="EMBL" id="JAVRRL010000002">
    <property type="protein sequence ID" value="KAK5118380.1"/>
    <property type="molecule type" value="Genomic_DNA"/>
</dbReference>
<evidence type="ECO:0000256" key="1">
    <source>
        <dbReference type="SAM" id="MobiDB-lite"/>
    </source>
</evidence>
<dbReference type="AlphaFoldDB" id="A0AAN7TX37"/>
<dbReference type="Proteomes" id="UP001310890">
    <property type="component" value="Unassembled WGS sequence"/>
</dbReference>
<gene>
    <name evidence="2" type="ORF">LTR62_002894</name>
</gene>
<comment type="caution">
    <text evidence="2">The sequence shown here is derived from an EMBL/GenBank/DDBJ whole genome shotgun (WGS) entry which is preliminary data.</text>
</comment>